<evidence type="ECO:0000313" key="2">
    <source>
        <dbReference type="Proteomes" id="UP000634011"/>
    </source>
</evidence>
<reference evidence="1" key="1">
    <citation type="submission" date="2020-08" db="EMBL/GenBank/DDBJ databases">
        <title>Novel species isolated from subtropical streams in China.</title>
        <authorList>
            <person name="Lu H."/>
        </authorList>
    </citation>
    <scope>NUCLEOTIDE SEQUENCE</scope>
    <source>
        <strain evidence="1">KACC 12607</strain>
    </source>
</reference>
<name>A0A923HEJ5_9BURK</name>
<organism evidence="1 2">
    <name type="scientific">Undibacterium jejuense</name>
    <dbReference type="NCBI Taxonomy" id="1344949"/>
    <lineage>
        <taxon>Bacteria</taxon>
        <taxon>Pseudomonadati</taxon>
        <taxon>Pseudomonadota</taxon>
        <taxon>Betaproteobacteria</taxon>
        <taxon>Burkholderiales</taxon>
        <taxon>Oxalobacteraceae</taxon>
        <taxon>Undibacterium</taxon>
    </lineage>
</organism>
<accession>A0A923HEJ5</accession>
<comment type="caution">
    <text evidence="1">The sequence shown here is derived from an EMBL/GenBank/DDBJ whole genome shotgun (WGS) entry which is preliminary data.</text>
</comment>
<dbReference type="RefSeq" id="WP_186910840.1">
    <property type="nucleotide sequence ID" value="NZ_JACOFV010000001.1"/>
</dbReference>
<dbReference type="Proteomes" id="UP000634011">
    <property type="component" value="Unassembled WGS sequence"/>
</dbReference>
<keyword evidence="2" id="KW-1185">Reference proteome</keyword>
<proteinExistence type="predicted"/>
<gene>
    <name evidence="1" type="ORF">H8K32_02355</name>
</gene>
<protein>
    <submittedName>
        <fullName evidence="1">Uncharacterized protein</fullName>
    </submittedName>
</protein>
<dbReference type="EMBL" id="JACOFV010000001">
    <property type="protein sequence ID" value="MBC3860928.1"/>
    <property type="molecule type" value="Genomic_DNA"/>
</dbReference>
<dbReference type="AlphaFoldDB" id="A0A923HEJ5"/>
<evidence type="ECO:0000313" key="1">
    <source>
        <dbReference type="EMBL" id="MBC3860928.1"/>
    </source>
</evidence>
<sequence length="98" mass="10901">MNFTGAFFKALPRSFFSGVVLILFFLNVCCYAHELSDQQIAAIDAHVLSASPEVEADRQLLVAYLTQGLHTDAEKPVLFIVGLPIASSMMRMLFYQVD</sequence>